<dbReference type="Gene3D" id="1.10.10.1590">
    <property type="entry name" value="NADH-quinone oxidoreductase subunit E"/>
    <property type="match status" value="1"/>
</dbReference>
<evidence type="ECO:0000256" key="7">
    <source>
        <dbReference type="ARBA" id="ARBA00023014"/>
    </source>
</evidence>
<dbReference type="Gene3D" id="1.20.1440.230">
    <property type="entry name" value="NADH-ubiquinone oxidoreductase 51kDa subunit, iron-sulphur binding domain"/>
    <property type="match status" value="1"/>
</dbReference>
<evidence type="ECO:0000313" key="10">
    <source>
        <dbReference type="Proteomes" id="UP000028782"/>
    </source>
</evidence>
<dbReference type="KEGG" id="ctes:O987_23150"/>
<dbReference type="Gene3D" id="3.10.20.600">
    <property type="match status" value="1"/>
</dbReference>
<proteinExistence type="inferred from homology"/>
<dbReference type="PANTHER" id="PTHR43578">
    <property type="entry name" value="NADH-QUINONE OXIDOREDUCTASE SUBUNIT F"/>
    <property type="match status" value="1"/>
</dbReference>
<keyword evidence="7" id="KW-0411">Iron-sulfur</keyword>
<dbReference type="GO" id="GO:0051539">
    <property type="term" value="F:4 iron, 4 sulfur cluster binding"/>
    <property type="evidence" value="ECO:0007669"/>
    <property type="project" value="UniProtKB-KW"/>
</dbReference>
<dbReference type="GO" id="GO:0008137">
    <property type="term" value="F:NADH dehydrogenase (ubiquinone) activity"/>
    <property type="evidence" value="ECO:0007669"/>
    <property type="project" value="InterPro"/>
</dbReference>
<dbReference type="InterPro" id="IPR037225">
    <property type="entry name" value="Nuo51_FMN-bd_sf"/>
</dbReference>
<feature type="domain" description="NADH-ubiquinone oxidoreductase 51kDa subunit iron-sulphur binding" evidence="8">
    <location>
        <begin position="626"/>
        <end position="671"/>
    </location>
</feature>
<dbReference type="InterPro" id="IPR011538">
    <property type="entry name" value="Nuo51_FMN-bd"/>
</dbReference>
<protein>
    <submittedName>
        <fullName evidence="9">NADH dehydrogenase</fullName>
    </submittedName>
</protein>
<comment type="cofactor">
    <cofactor evidence="1">
        <name>FMN</name>
        <dbReference type="ChEBI" id="CHEBI:58210"/>
    </cofactor>
</comment>
<dbReference type="SUPFAM" id="SSF52833">
    <property type="entry name" value="Thioredoxin-like"/>
    <property type="match status" value="2"/>
</dbReference>
<dbReference type="InterPro" id="IPR041921">
    <property type="entry name" value="NuoE_N"/>
</dbReference>
<evidence type="ECO:0000256" key="1">
    <source>
        <dbReference type="ARBA" id="ARBA00001917"/>
    </source>
</evidence>
<keyword evidence="6" id="KW-0408">Iron</keyword>
<dbReference type="GO" id="GO:0046872">
    <property type="term" value="F:metal ion binding"/>
    <property type="evidence" value="ECO:0007669"/>
    <property type="project" value="UniProtKB-KW"/>
</dbReference>
<dbReference type="Pfam" id="PF01512">
    <property type="entry name" value="Complex1_51K"/>
    <property type="match status" value="1"/>
</dbReference>
<dbReference type="Pfam" id="PF01257">
    <property type="entry name" value="2Fe-2S_thioredx"/>
    <property type="match status" value="1"/>
</dbReference>
<gene>
    <name evidence="9" type="ORF">O987_23150</name>
</gene>
<dbReference type="EMBL" id="CP006704">
    <property type="protein sequence ID" value="AIJ48714.1"/>
    <property type="molecule type" value="Genomic_DNA"/>
</dbReference>
<dbReference type="InterPro" id="IPR019575">
    <property type="entry name" value="Nuop51_4Fe4S-bd"/>
</dbReference>
<dbReference type="NCBIfam" id="NF004638">
    <property type="entry name" value="PRK05988.1"/>
    <property type="match status" value="1"/>
</dbReference>
<evidence type="ECO:0000256" key="5">
    <source>
        <dbReference type="ARBA" id="ARBA00022723"/>
    </source>
</evidence>
<dbReference type="HOGENOM" id="CLU_014881_3_0_4"/>
<dbReference type="Pfam" id="PF10589">
    <property type="entry name" value="NADH_4Fe-4S"/>
    <property type="match status" value="1"/>
</dbReference>
<sequence length="721" mass="75612">MPAIQGKIIPIAFDGAASAGSALGGHEREALEHAIADHAARPGSLIELLHSLQNALGFIPRAAVPAIAQALNLSRAEVHGVVSYYPHLREQPHGRTLIQICRAEACKSRGADALFAHAQATLGCQAHGTSADGSVTLEPVYCLGLCAQSPAVMVDESEVHARMTADQLDALLAEIQKNQLETNEDKAQAALENEVVDAARIYVPRDAAALAVGANAVAEALQRECAARGLAVVLVRNGSRGLLWLETLVEVETAQGRVAYGPVQAADVPGLLDAGMLQGRPHVLCHGLTEQMPYLARQERLTFARVGIIDPLSLRDYEAHGGWQGLRAAAAMAPEAIVQQVLDSGLRGRGGAAFPAGIKWKTVAAAESAGTGPQKYIACNADEGDSGTFADRLLMEGDPFCLIEGMAIAALAVGATQGYIYVRSEYPHAIAVLNEAIARASAAGWLGRNVAGSGKAFQLQVRKGAGSYVCGEETAMLESIEGRRGIVRAKPPLPAIEGLFGKPTVINNVITLATVPIILARGAAFYQGYGMGRSRGTLPFQLAGNIAQGGLVEKAFGLTLRELVQDFGGGTASGRPVKAIQVGGPLGSYVAPEDWDDPLDYETYAAKGNVVGHGGLVVHDDGADMAQLARYAMEFCAIESCGKCTPCRIGSTRGVEVIDRITRQGGAEHAANVALLESLCDTMQHGSLCAMGGMTPYPVRSALQHYPQDFGIEPVQTVNPA</sequence>
<dbReference type="Gene3D" id="3.40.50.11540">
    <property type="entry name" value="NADH-ubiquinone oxidoreductase 51kDa subunit"/>
    <property type="match status" value="1"/>
</dbReference>
<dbReference type="SMART" id="SM00928">
    <property type="entry name" value="NADH_4Fe-4S"/>
    <property type="match status" value="1"/>
</dbReference>
<evidence type="ECO:0000256" key="2">
    <source>
        <dbReference type="ARBA" id="ARBA00001966"/>
    </source>
</evidence>
<dbReference type="PANTHER" id="PTHR43578:SF3">
    <property type="entry name" value="NADH-QUINONE OXIDOREDUCTASE SUBUNIT F"/>
    <property type="match status" value="1"/>
</dbReference>
<accession>A0A076PPF5</accession>
<dbReference type="Gene3D" id="3.40.30.10">
    <property type="entry name" value="Glutaredoxin"/>
    <property type="match status" value="1"/>
</dbReference>
<dbReference type="CDD" id="cd03063">
    <property type="entry name" value="TRX_Fd_FDH_beta"/>
    <property type="match status" value="1"/>
</dbReference>
<dbReference type="InterPro" id="IPR036249">
    <property type="entry name" value="Thioredoxin-like_sf"/>
</dbReference>
<dbReference type="CDD" id="cd03081">
    <property type="entry name" value="TRX_Fd_NuoE_FDH_gamma"/>
    <property type="match status" value="1"/>
</dbReference>
<name>A0A076PPF5_COMTE</name>
<keyword evidence="5" id="KW-0479">Metal-binding</keyword>
<evidence type="ECO:0000256" key="3">
    <source>
        <dbReference type="ARBA" id="ARBA00007523"/>
    </source>
</evidence>
<comment type="cofactor">
    <cofactor evidence="2">
        <name>[4Fe-4S] cluster</name>
        <dbReference type="ChEBI" id="CHEBI:49883"/>
    </cofactor>
</comment>
<evidence type="ECO:0000313" key="9">
    <source>
        <dbReference type="EMBL" id="AIJ48714.1"/>
    </source>
</evidence>
<dbReference type="InterPro" id="IPR037207">
    <property type="entry name" value="Nuop51_4Fe4S-bd_sf"/>
</dbReference>
<dbReference type="AlphaFoldDB" id="A0A076PPF5"/>
<reference evidence="9 10" key="1">
    <citation type="journal article" date="2014" name="Genome Announc.">
        <title>Complete Genome Sequence of Polychlorinated Biphenyl Degrader Comamonas testosteroni TK102 (NBRC 109938).</title>
        <authorList>
            <person name="Fukuda K."/>
            <person name="Hosoyama A."/>
            <person name="Tsuchikane K."/>
            <person name="Ohji S."/>
            <person name="Yamazoe A."/>
            <person name="Fujita N."/>
            <person name="Shintani M."/>
            <person name="Kimbara K."/>
        </authorList>
    </citation>
    <scope>NUCLEOTIDE SEQUENCE [LARGE SCALE GENOMIC DNA]</scope>
    <source>
        <strain evidence="9">TK102</strain>
    </source>
</reference>
<keyword evidence="4" id="KW-0004">4Fe-4S</keyword>
<evidence type="ECO:0000256" key="6">
    <source>
        <dbReference type="ARBA" id="ARBA00023004"/>
    </source>
</evidence>
<evidence type="ECO:0000256" key="4">
    <source>
        <dbReference type="ARBA" id="ARBA00022485"/>
    </source>
</evidence>
<dbReference type="SUPFAM" id="SSF142984">
    <property type="entry name" value="Nqo1 middle domain-like"/>
    <property type="match status" value="1"/>
</dbReference>
<dbReference type="RefSeq" id="WP_043374850.1">
    <property type="nucleotide sequence ID" value="NZ_CP006704.1"/>
</dbReference>
<evidence type="ECO:0000259" key="8">
    <source>
        <dbReference type="SMART" id="SM00928"/>
    </source>
</evidence>
<comment type="similarity">
    <text evidence="3">Belongs to the complex I 51 kDa subunit family.</text>
</comment>
<dbReference type="InterPro" id="IPR001949">
    <property type="entry name" value="NADH-UbQ_OxRdtase_51kDa_CS"/>
</dbReference>
<dbReference type="FunFam" id="3.40.50.11540:FF:000001">
    <property type="entry name" value="NADH dehydrogenase [ubiquinone] flavoprotein 1, mitochondrial"/>
    <property type="match status" value="1"/>
</dbReference>
<dbReference type="Proteomes" id="UP000028782">
    <property type="component" value="Chromosome"/>
</dbReference>
<dbReference type="SUPFAM" id="SSF142019">
    <property type="entry name" value="Nqo1 FMN-binding domain-like"/>
    <property type="match status" value="1"/>
</dbReference>
<dbReference type="SUPFAM" id="SSF140490">
    <property type="entry name" value="Nqo1C-terminal domain-like"/>
    <property type="match status" value="1"/>
</dbReference>
<dbReference type="PROSITE" id="PS00645">
    <property type="entry name" value="COMPLEX1_51K_2"/>
    <property type="match status" value="1"/>
</dbReference>
<dbReference type="GO" id="GO:0010181">
    <property type="term" value="F:FMN binding"/>
    <property type="evidence" value="ECO:0007669"/>
    <property type="project" value="InterPro"/>
</dbReference>
<organism evidence="9 10">
    <name type="scientific">Comamonas testosteroni TK102</name>
    <dbReference type="NCBI Taxonomy" id="1392005"/>
    <lineage>
        <taxon>Bacteria</taxon>
        <taxon>Pseudomonadati</taxon>
        <taxon>Pseudomonadota</taxon>
        <taxon>Betaproteobacteria</taxon>
        <taxon>Burkholderiales</taxon>
        <taxon>Comamonadaceae</taxon>
        <taxon>Comamonas</taxon>
    </lineage>
</organism>
<dbReference type="Gene3D" id="6.10.250.1450">
    <property type="match status" value="1"/>
</dbReference>